<evidence type="ECO:0000313" key="1">
    <source>
        <dbReference type="EMBL" id="PRR78297.1"/>
    </source>
</evidence>
<dbReference type="EMBL" id="PVXO01000047">
    <property type="protein sequence ID" value="PRR78297.1"/>
    <property type="molecule type" value="Genomic_DNA"/>
</dbReference>
<dbReference type="AlphaFoldDB" id="A0A2T0B3G4"/>
<protein>
    <recommendedName>
        <fullName evidence="3">Transcription factor NikR nickel binding C-terminal domain-containing protein</fullName>
    </recommendedName>
</protein>
<sequence length="83" mass="9196">MDKTTIMGIVIDPRNTHAVDVQNILTRHGCIIKTRLGLHETSDGSCSHKGTILLQLCGSNEEIGILEKDLLKIDDIKVNKMEI</sequence>
<dbReference type="RefSeq" id="WP_106063814.1">
    <property type="nucleotide sequence ID" value="NZ_PVXO01000047.1"/>
</dbReference>
<comment type="caution">
    <text evidence="1">The sequence shown here is derived from an EMBL/GenBank/DDBJ whole genome shotgun (WGS) entry which is preliminary data.</text>
</comment>
<dbReference type="Gene3D" id="3.30.70.1150">
    <property type="entry name" value="ACT-like. Chain A, domain 2"/>
    <property type="match status" value="1"/>
</dbReference>
<name>A0A2T0B3G4_9CLOT</name>
<proteinExistence type="predicted"/>
<reference evidence="1 2" key="1">
    <citation type="submission" date="2018-03" db="EMBL/GenBank/DDBJ databases">
        <title>Genome sequence of Clostridium liquoris DSM 100320.</title>
        <authorList>
            <person name="Poehlein A."/>
            <person name="Daniel R."/>
        </authorList>
    </citation>
    <scope>NUCLEOTIDE SEQUENCE [LARGE SCALE GENOMIC DNA]</scope>
    <source>
        <strain evidence="1 2">DSM 100320</strain>
    </source>
</reference>
<evidence type="ECO:0008006" key="3">
    <source>
        <dbReference type="Google" id="ProtNLM"/>
    </source>
</evidence>
<dbReference type="SUPFAM" id="SSF55021">
    <property type="entry name" value="ACT-like"/>
    <property type="match status" value="1"/>
</dbReference>
<dbReference type="OrthoDB" id="1121298at2"/>
<organism evidence="1 2">
    <name type="scientific">Clostridium liquoris</name>
    <dbReference type="NCBI Taxonomy" id="1289519"/>
    <lineage>
        <taxon>Bacteria</taxon>
        <taxon>Bacillati</taxon>
        <taxon>Bacillota</taxon>
        <taxon>Clostridia</taxon>
        <taxon>Eubacteriales</taxon>
        <taxon>Clostridiaceae</taxon>
        <taxon>Clostridium</taxon>
    </lineage>
</organism>
<dbReference type="InterPro" id="IPR027271">
    <property type="entry name" value="Acetolactate_synth/TF_NikR_C"/>
</dbReference>
<evidence type="ECO:0000313" key="2">
    <source>
        <dbReference type="Proteomes" id="UP000239706"/>
    </source>
</evidence>
<keyword evidence="2" id="KW-1185">Reference proteome</keyword>
<accession>A0A2T0B3G4</accession>
<dbReference type="InterPro" id="IPR045865">
    <property type="entry name" value="ACT-like_dom_sf"/>
</dbReference>
<dbReference type="Proteomes" id="UP000239706">
    <property type="component" value="Unassembled WGS sequence"/>
</dbReference>
<gene>
    <name evidence="1" type="ORF">CLLI_17240</name>
</gene>